<dbReference type="FunFam" id="1.10.287.130:FF:000001">
    <property type="entry name" value="Two-component sensor histidine kinase"/>
    <property type="match status" value="1"/>
</dbReference>
<dbReference type="Pfam" id="PF00512">
    <property type="entry name" value="HisKA"/>
    <property type="match status" value="1"/>
</dbReference>
<sequence>MKVKTRLALQFTMLFAGLLLLLLIGIYSLVERNRINSFYDKLDDRATTAAQFYLAEDNLSQESFRNVLKKYPRSLNQEVIRIYDDHFQPVFIPEDTVKWNRQVLKEIVSNRKLRFSQGKRQVCGIYYADNSGNFLVVASAVDASGMENMKHLALIMLFAYLTSIIITYLIGLLFAHLALKPITHIISNVQSIRATSLDKRLELAASRRDELNQLSATINQLLEHMEQSFESQKVFIANASHELRTPITAILGEAEITLLDERSTIEYKQALENIIEESVRINGIINSLLELAQANMDYNDLQTIMMDELLWEVVEECSQHGRHKIDLKLSTGLQSSRVQLQGHRHLLFIALSNVVKNAIKFSNGKEVTCELSRLNNAIMVRVIDRGIGIPPDEINKIFRPFYRSKNAGGFEGHGIGLSLTEKIVRLSNGKIEVFSDIGQGTVFQFTFPY</sequence>
<dbReference type="Gene3D" id="3.30.565.10">
    <property type="entry name" value="Histidine kinase-like ATPase, C-terminal domain"/>
    <property type="match status" value="1"/>
</dbReference>
<dbReference type="InterPro" id="IPR036097">
    <property type="entry name" value="HisK_dim/P_sf"/>
</dbReference>
<dbReference type="PROSITE" id="PS50885">
    <property type="entry name" value="HAMP"/>
    <property type="match status" value="1"/>
</dbReference>
<dbReference type="CDD" id="cd00082">
    <property type="entry name" value="HisKA"/>
    <property type="match status" value="1"/>
</dbReference>
<evidence type="ECO:0000313" key="14">
    <source>
        <dbReference type="EMBL" id="RFS26649.1"/>
    </source>
</evidence>
<evidence type="ECO:0000259" key="13">
    <source>
        <dbReference type="PROSITE" id="PS50885"/>
    </source>
</evidence>
<proteinExistence type="predicted"/>
<name>A0A3E1YGY6_9BACT</name>
<dbReference type="PANTHER" id="PTHR45436">
    <property type="entry name" value="SENSOR HISTIDINE KINASE YKOH"/>
    <property type="match status" value="1"/>
</dbReference>
<keyword evidence="9" id="KW-0902">Two-component regulatory system</keyword>
<evidence type="ECO:0000256" key="9">
    <source>
        <dbReference type="ARBA" id="ARBA00023012"/>
    </source>
</evidence>
<keyword evidence="4" id="KW-0597">Phosphoprotein</keyword>
<evidence type="ECO:0000259" key="12">
    <source>
        <dbReference type="PROSITE" id="PS50109"/>
    </source>
</evidence>
<evidence type="ECO:0000313" key="15">
    <source>
        <dbReference type="Proteomes" id="UP000260644"/>
    </source>
</evidence>
<evidence type="ECO:0000256" key="7">
    <source>
        <dbReference type="ARBA" id="ARBA00022777"/>
    </source>
</evidence>
<comment type="catalytic activity">
    <reaction evidence="1">
        <text>ATP + protein L-histidine = ADP + protein N-phospho-L-histidine.</text>
        <dbReference type="EC" id="2.7.13.3"/>
    </reaction>
</comment>
<keyword evidence="8 11" id="KW-1133">Transmembrane helix</keyword>
<dbReference type="PROSITE" id="PS50109">
    <property type="entry name" value="HIS_KIN"/>
    <property type="match status" value="1"/>
</dbReference>
<feature type="domain" description="HAMP" evidence="13">
    <location>
        <begin position="176"/>
        <end position="230"/>
    </location>
</feature>
<dbReference type="SUPFAM" id="SSF55874">
    <property type="entry name" value="ATPase domain of HSP90 chaperone/DNA topoisomerase II/histidine kinase"/>
    <property type="match status" value="1"/>
</dbReference>
<dbReference type="Pfam" id="PF02518">
    <property type="entry name" value="HATPase_c"/>
    <property type="match status" value="1"/>
</dbReference>
<dbReference type="SMART" id="SM00387">
    <property type="entry name" value="HATPase_c"/>
    <property type="match status" value="1"/>
</dbReference>
<dbReference type="SMART" id="SM00304">
    <property type="entry name" value="HAMP"/>
    <property type="match status" value="1"/>
</dbReference>
<dbReference type="InterPro" id="IPR004358">
    <property type="entry name" value="Sig_transdc_His_kin-like_C"/>
</dbReference>
<keyword evidence="15" id="KW-1185">Reference proteome</keyword>
<evidence type="ECO:0000256" key="11">
    <source>
        <dbReference type="SAM" id="Phobius"/>
    </source>
</evidence>
<dbReference type="OrthoDB" id="594725at2"/>
<evidence type="ECO:0000256" key="5">
    <source>
        <dbReference type="ARBA" id="ARBA00022679"/>
    </source>
</evidence>
<dbReference type="GO" id="GO:0005886">
    <property type="term" value="C:plasma membrane"/>
    <property type="evidence" value="ECO:0007669"/>
    <property type="project" value="TreeGrafter"/>
</dbReference>
<dbReference type="InterPro" id="IPR005467">
    <property type="entry name" value="His_kinase_dom"/>
</dbReference>
<dbReference type="RefSeq" id="WP_116973840.1">
    <property type="nucleotide sequence ID" value="NZ_QPMM01000001.1"/>
</dbReference>
<feature type="transmembrane region" description="Helical" evidence="11">
    <location>
        <begin position="152"/>
        <end position="179"/>
    </location>
</feature>
<dbReference type="Proteomes" id="UP000260644">
    <property type="component" value="Unassembled WGS sequence"/>
</dbReference>
<evidence type="ECO:0000256" key="8">
    <source>
        <dbReference type="ARBA" id="ARBA00022989"/>
    </source>
</evidence>
<dbReference type="CDD" id="cd00075">
    <property type="entry name" value="HATPase"/>
    <property type="match status" value="1"/>
</dbReference>
<dbReference type="Gene3D" id="1.10.287.130">
    <property type="match status" value="1"/>
</dbReference>
<dbReference type="InterPro" id="IPR003661">
    <property type="entry name" value="HisK_dim/P_dom"/>
</dbReference>
<dbReference type="SUPFAM" id="SSF47384">
    <property type="entry name" value="Homodimeric domain of signal transducing histidine kinase"/>
    <property type="match status" value="1"/>
</dbReference>
<keyword evidence="7 14" id="KW-0418">Kinase</keyword>
<dbReference type="PANTHER" id="PTHR45436:SF5">
    <property type="entry name" value="SENSOR HISTIDINE KINASE TRCS"/>
    <property type="match status" value="1"/>
</dbReference>
<dbReference type="CDD" id="cd06225">
    <property type="entry name" value="HAMP"/>
    <property type="match status" value="1"/>
</dbReference>
<comment type="caution">
    <text evidence="14">The sequence shown here is derived from an EMBL/GenBank/DDBJ whole genome shotgun (WGS) entry which is preliminary data.</text>
</comment>
<evidence type="ECO:0000256" key="6">
    <source>
        <dbReference type="ARBA" id="ARBA00022692"/>
    </source>
</evidence>
<dbReference type="Pfam" id="PF00672">
    <property type="entry name" value="HAMP"/>
    <property type="match status" value="1"/>
</dbReference>
<evidence type="ECO:0000256" key="3">
    <source>
        <dbReference type="ARBA" id="ARBA00012438"/>
    </source>
</evidence>
<evidence type="ECO:0000256" key="1">
    <source>
        <dbReference type="ARBA" id="ARBA00000085"/>
    </source>
</evidence>
<dbReference type="InterPro" id="IPR003594">
    <property type="entry name" value="HATPase_dom"/>
</dbReference>
<protein>
    <recommendedName>
        <fullName evidence="3">histidine kinase</fullName>
        <ecNumber evidence="3">2.7.13.3</ecNumber>
    </recommendedName>
</protein>
<keyword evidence="6 11" id="KW-0812">Transmembrane</keyword>
<evidence type="ECO:0000256" key="10">
    <source>
        <dbReference type="ARBA" id="ARBA00023136"/>
    </source>
</evidence>
<dbReference type="EMBL" id="QPMM01000001">
    <property type="protein sequence ID" value="RFS26649.1"/>
    <property type="molecule type" value="Genomic_DNA"/>
</dbReference>
<keyword evidence="5" id="KW-0808">Transferase</keyword>
<dbReference type="EC" id="2.7.13.3" evidence="3"/>
<reference evidence="14 15" key="1">
    <citation type="submission" date="2018-07" db="EMBL/GenBank/DDBJ databases">
        <title>Chitinophaga K2CV101002-2 sp. nov., isolated from a monsoon evergreen broad-leaved forest soil.</title>
        <authorList>
            <person name="Lv Y."/>
        </authorList>
    </citation>
    <scope>NUCLEOTIDE SEQUENCE [LARGE SCALE GENOMIC DNA]</scope>
    <source>
        <strain evidence="14 15">GDMCC 1.1288</strain>
    </source>
</reference>
<dbReference type="InterPro" id="IPR003660">
    <property type="entry name" value="HAMP_dom"/>
</dbReference>
<dbReference type="GO" id="GO:0000155">
    <property type="term" value="F:phosphorelay sensor kinase activity"/>
    <property type="evidence" value="ECO:0007669"/>
    <property type="project" value="InterPro"/>
</dbReference>
<comment type="subcellular location">
    <subcellularLocation>
        <location evidence="2">Membrane</location>
    </subcellularLocation>
</comment>
<evidence type="ECO:0000256" key="4">
    <source>
        <dbReference type="ARBA" id="ARBA00022553"/>
    </source>
</evidence>
<feature type="transmembrane region" description="Helical" evidence="11">
    <location>
        <begin position="12"/>
        <end position="30"/>
    </location>
</feature>
<dbReference type="InterPro" id="IPR036890">
    <property type="entry name" value="HATPase_C_sf"/>
</dbReference>
<gene>
    <name evidence="14" type="ORF">DVR12_02340</name>
</gene>
<evidence type="ECO:0000256" key="2">
    <source>
        <dbReference type="ARBA" id="ARBA00004370"/>
    </source>
</evidence>
<dbReference type="Gene3D" id="6.10.340.10">
    <property type="match status" value="1"/>
</dbReference>
<feature type="domain" description="Histidine kinase" evidence="12">
    <location>
        <begin position="238"/>
        <end position="449"/>
    </location>
</feature>
<organism evidence="14 15">
    <name type="scientific">Chitinophaga silvatica</name>
    <dbReference type="NCBI Taxonomy" id="2282649"/>
    <lineage>
        <taxon>Bacteria</taxon>
        <taxon>Pseudomonadati</taxon>
        <taxon>Bacteroidota</taxon>
        <taxon>Chitinophagia</taxon>
        <taxon>Chitinophagales</taxon>
        <taxon>Chitinophagaceae</taxon>
        <taxon>Chitinophaga</taxon>
    </lineage>
</organism>
<dbReference type="PRINTS" id="PR00344">
    <property type="entry name" value="BCTRLSENSOR"/>
</dbReference>
<dbReference type="AlphaFoldDB" id="A0A3E1YGY6"/>
<keyword evidence="10 11" id="KW-0472">Membrane</keyword>
<accession>A0A3E1YGY6</accession>
<dbReference type="SMART" id="SM00388">
    <property type="entry name" value="HisKA"/>
    <property type="match status" value="1"/>
</dbReference>
<dbReference type="InterPro" id="IPR050428">
    <property type="entry name" value="TCS_sensor_his_kinase"/>
</dbReference>